<protein>
    <submittedName>
        <fullName evidence="1">Uncharacterized protein</fullName>
    </submittedName>
</protein>
<dbReference type="EMBL" id="CM044703">
    <property type="protein sequence ID" value="KAI5672654.1"/>
    <property type="molecule type" value="Genomic_DNA"/>
</dbReference>
<evidence type="ECO:0000313" key="1">
    <source>
        <dbReference type="EMBL" id="KAI5672654.1"/>
    </source>
</evidence>
<reference evidence="2" key="1">
    <citation type="journal article" date="2023" name="Nat. Plants">
        <title>Single-cell RNA sequencing provides a high-resolution roadmap for understanding the multicellular compartmentation of specialized metabolism.</title>
        <authorList>
            <person name="Sun S."/>
            <person name="Shen X."/>
            <person name="Li Y."/>
            <person name="Li Y."/>
            <person name="Wang S."/>
            <person name="Li R."/>
            <person name="Zhang H."/>
            <person name="Shen G."/>
            <person name="Guo B."/>
            <person name="Wei J."/>
            <person name="Xu J."/>
            <person name="St-Pierre B."/>
            <person name="Chen S."/>
            <person name="Sun C."/>
        </authorList>
    </citation>
    <scope>NUCLEOTIDE SEQUENCE [LARGE SCALE GENOMIC DNA]</scope>
</reference>
<sequence length="123" mass="13190">MANLYIARSGTLLPVPETRIGDLTMYIPSSGLRMSTTRSLTSLHLSKSLTFLHLDVSGVCIFGSAGKKRDGGTIRTLGDGGTTVVLGMSAGYRAVMSVAQSTANRYHAPSNDRLHFLHKNSHL</sequence>
<keyword evidence="2" id="KW-1185">Reference proteome</keyword>
<evidence type="ECO:0000313" key="2">
    <source>
        <dbReference type="Proteomes" id="UP001060085"/>
    </source>
</evidence>
<proteinExistence type="predicted"/>
<accession>A0ACC0BJ92</accession>
<organism evidence="1 2">
    <name type="scientific">Catharanthus roseus</name>
    <name type="common">Madagascar periwinkle</name>
    <name type="synonym">Vinca rosea</name>
    <dbReference type="NCBI Taxonomy" id="4058"/>
    <lineage>
        <taxon>Eukaryota</taxon>
        <taxon>Viridiplantae</taxon>
        <taxon>Streptophyta</taxon>
        <taxon>Embryophyta</taxon>
        <taxon>Tracheophyta</taxon>
        <taxon>Spermatophyta</taxon>
        <taxon>Magnoliopsida</taxon>
        <taxon>eudicotyledons</taxon>
        <taxon>Gunneridae</taxon>
        <taxon>Pentapetalae</taxon>
        <taxon>asterids</taxon>
        <taxon>lamiids</taxon>
        <taxon>Gentianales</taxon>
        <taxon>Apocynaceae</taxon>
        <taxon>Rauvolfioideae</taxon>
        <taxon>Vinceae</taxon>
        <taxon>Catharanthinae</taxon>
        <taxon>Catharanthus</taxon>
    </lineage>
</organism>
<dbReference type="Proteomes" id="UP001060085">
    <property type="component" value="Linkage Group LG03"/>
</dbReference>
<comment type="caution">
    <text evidence="1">The sequence shown here is derived from an EMBL/GenBank/DDBJ whole genome shotgun (WGS) entry which is preliminary data.</text>
</comment>
<gene>
    <name evidence="1" type="ORF">M9H77_13018</name>
</gene>
<name>A0ACC0BJ92_CATRO</name>